<gene>
    <name evidence="2" type="ORF">HAX54_036245</name>
</gene>
<accession>A0ABS8SG38</accession>
<evidence type="ECO:0000256" key="1">
    <source>
        <dbReference type="SAM" id="MobiDB-lite"/>
    </source>
</evidence>
<organism evidence="2 3">
    <name type="scientific">Datura stramonium</name>
    <name type="common">Jimsonweed</name>
    <name type="synonym">Common thornapple</name>
    <dbReference type="NCBI Taxonomy" id="4076"/>
    <lineage>
        <taxon>Eukaryota</taxon>
        <taxon>Viridiplantae</taxon>
        <taxon>Streptophyta</taxon>
        <taxon>Embryophyta</taxon>
        <taxon>Tracheophyta</taxon>
        <taxon>Spermatophyta</taxon>
        <taxon>Magnoliopsida</taxon>
        <taxon>eudicotyledons</taxon>
        <taxon>Gunneridae</taxon>
        <taxon>Pentapetalae</taxon>
        <taxon>asterids</taxon>
        <taxon>lamiids</taxon>
        <taxon>Solanales</taxon>
        <taxon>Solanaceae</taxon>
        <taxon>Solanoideae</taxon>
        <taxon>Datureae</taxon>
        <taxon>Datura</taxon>
    </lineage>
</organism>
<dbReference type="PANTHER" id="PTHR35503">
    <property type="entry name" value="OSJNBA0006M15.15 PROTEIN"/>
    <property type="match status" value="1"/>
</dbReference>
<evidence type="ECO:0000313" key="2">
    <source>
        <dbReference type="EMBL" id="MCD7457806.1"/>
    </source>
</evidence>
<comment type="caution">
    <text evidence="2">The sequence shown here is derived from an EMBL/GenBank/DDBJ whole genome shotgun (WGS) entry which is preliminary data.</text>
</comment>
<dbReference type="PANTHER" id="PTHR35503:SF2">
    <property type="entry name" value="OS04G0455700 PROTEIN"/>
    <property type="match status" value="1"/>
</dbReference>
<sequence>MRKTLAAMGNSSNEEVDDEDRGDNQSLMAKKESNAGNILVLMSNYDLDVEDDDSEIKKNIIVLLDTISVYQYVKEEYATDNVNQPMVATPSTDENFSCLCEGGSMIEDDKGMMNSGFGLNIKKYEWGNHQSVKLNSQEISAKSDLFWNEFFSLDCMGTQDSINMLKQGTVVFELRSRKYFPLVGGSQLLGRAEIPWRRVFETTEMEIVEWAMFMDTSKNISSEDVKPPAVKIAMKVKVKGKKLRRSWDESCSCKGYCGCNSNSIFSADDYEIFALGAALDAL</sequence>
<proteinExistence type="predicted"/>
<reference evidence="2 3" key="1">
    <citation type="journal article" date="2021" name="BMC Genomics">
        <title>Datura genome reveals duplications of psychoactive alkaloid biosynthetic genes and high mutation rate following tissue culture.</title>
        <authorList>
            <person name="Rajewski A."/>
            <person name="Carter-House D."/>
            <person name="Stajich J."/>
            <person name="Litt A."/>
        </authorList>
    </citation>
    <scope>NUCLEOTIDE SEQUENCE [LARGE SCALE GENOMIC DNA]</scope>
    <source>
        <strain evidence="2">AR-01</strain>
    </source>
</reference>
<protein>
    <submittedName>
        <fullName evidence="2">Uncharacterized protein</fullName>
    </submittedName>
</protein>
<evidence type="ECO:0000313" key="3">
    <source>
        <dbReference type="Proteomes" id="UP000823775"/>
    </source>
</evidence>
<dbReference type="EMBL" id="JACEIK010000479">
    <property type="protein sequence ID" value="MCD7457806.1"/>
    <property type="molecule type" value="Genomic_DNA"/>
</dbReference>
<keyword evidence="3" id="KW-1185">Reference proteome</keyword>
<dbReference type="Proteomes" id="UP000823775">
    <property type="component" value="Unassembled WGS sequence"/>
</dbReference>
<feature type="region of interest" description="Disordered" evidence="1">
    <location>
        <begin position="1"/>
        <end position="23"/>
    </location>
</feature>
<name>A0ABS8SG38_DATST</name>